<gene>
    <name evidence="11" type="primary">g4567</name>
    <name evidence="11" type="ORF">VP750_LOCUS3892</name>
</gene>
<name>A0ABP1FQK9_9CHLO</name>
<evidence type="ECO:0000313" key="12">
    <source>
        <dbReference type="Proteomes" id="UP001497392"/>
    </source>
</evidence>
<keyword evidence="4 10" id="KW-0812">Transmembrane</keyword>
<keyword evidence="5 10" id="KW-1133">Transmembrane helix</keyword>
<organism evidence="11 12">
    <name type="scientific">Coccomyxa viridis</name>
    <dbReference type="NCBI Taxonomy" id="1274662"/>
    <lineage>
        <taxon>Eukaryota</taxon>
        <taxon>Viridiplantae</taxon>
        <taxon>Chlorophyta</taxon>
        <taxon>core chlorophytes</taxon>
        <taxon>Trebouxiophyceae</taxon>
        <taxon>Trebouxiophyceae incertae sedis</taxon>
        <taxon>Coccomyxaceae</taxon>
        <taxon>Coccomyxa</taxon>
    </lineage>
</organism>
<evidence type="ECO:0000256" key="2">
    <source>
        <dbReference type="ARBA" id="ARBA00007079"/>
    </source>
</evidence>
<evidence type="ECO:0000256" key="6">
    <source>
        <dbReference type="ARBA" id="ARBA00023065"/>
    </source>
</evidence>
<accession>A0ABP1FQK9</accession>
<feature type="transmembrane region" description="Helical" evidence="10">
    <location>
        <begin position="61"/>
        <end position="82"/>
    </location>
</feature>
<dbReference type="PANTHER" id="PTHR31086">
    <property type="entry name" value="ALUMINUM-ACTIVATED MALATE TRANSPORTER 10"/>
    <property type="match status" value="1"/>
</dbReference>
<feature type="transmembrane region" description="Helical" evidence="10">
    <location>
        <begin position="31"/>
        <end position="49"/>
    </location>
</feature>
<evidence type="ECO:0000256" key="7">
    <source>
        <dbReference type="ARBA" id="ARBA00023136"/>
    </source>
</evidence>
<keyword evidence="6" id="KW-0406">Ion transport</keyword>
<comment type="caution">
    <text evidence="11">The sequence shown here is derived from an EMBL/GenBank/DDBJ whole genome shotgun (WGS) entry which is preliminary data.</text>
</comment>
<dbReference type="Pfam" id="PF11744">
    <property type="entry name" value="ALMT"/>
    <property type="match status" value="1"/>
</dbReference>
<evidence type="ECO:0000256" key="8">
    <source>
        <dbReference type="ARBA" id="ARBA00023303"/>
    </source>
</evidence>
<feature type="transmembrane region" description="Helical" evidence="10">
    <location>
        <begin position="94"/>
        <end position="113"/>
    </location>
</feature>
<dbReference type="EMBL" id="CAXHTA020000006">
    <property type="protein sequence ID" value="CAL5222233.1"/>
    <property type="molecule type" value="Genomic_DNA"/>
</dbReference>
<evidence type="ECO:0000256" key="9">
    <source>
        <dbReference type="SAM" id="MobiDB-lite"/>
    </source>
</evidence>
<reference evidence="11 12" key="1">
    <citation type="submission" date="2024-06" db="EMBL/GenBank/DDBJ databases">
        <authorList>
            <person name="Kraege A."/>
            <person name="Thomma B."/>
        </authorList>
    </citation>
    <scope>NUCLEOTIDE SEQUENCE [LARGE SCALE GENOMIC DNA]</scope>
</reference>
<evidence type="ECO:0000256" key="5">
    <source>
        <dbReference type="ARBA" id="ARBA00022989"/>
    </source>
</evidence>
<keyword evidence="8" id="KW-0407">Ion channel</keyword>
<feature type="region of interest" description="Disordered" evidence="9">
    <location>
        <begin position="552"/>
        <end position="574"/>
    </location>
</feature>
<sequence length="574" mass="62920">MVWTERAADALKATGLMEQRKKKVPVFLRQAIRQGIGVTIAVLLGYAVADTLGGSQQKTGVQWLQGCKWAAITVVVVASPMLGKVSQVSMERTIGTVCGGCLGLGISLLGHGFGQDSDMLFTGIAAFVVAFSAVIVGWALSLDYSAKLFTMTFVLVIMGSERASDAYLVALTRISGIVGGVFVMLLLSVIIFPKSASHQAADNMTEGLVSLVNLSRLAWRTMSRDTSLHGTKGRLERARSTTLQGQDSCKSLDSVLAEGLKVTVAERDETDLECEKTLMDVYDKLVKCDECLPVAANEVYIRTFRGRWCFLPGIPGLRGCCSGLPSSWRLPQREIKDLATCMRRVARVLWALHVILQEGFDDKVGTILKQIYPPNMMRDLETSSQEAIIELAQAFPYQPSAGSAGLSRFQQAVAELVQISAEQRSMAVQQLQRFSANRQSVVDLTRLVSKDDEVSGTSETAPDRPSSNGFKPPMHMSMDKRSSGPFAESPSQQWQSEDEDAESIAEKLDIFPPSRSGYTQKVRWFSFQFVMQQLAEELEDMHTATQLVLAALPKPPKKGRRQTLLGPTEPLLPR</sequence>
<comment type="similarity">
    <text evidence="2">Belongs to the aromatic acid exporter (TC 2.A.85) family.</text>
</comment>
<dbReference type="Proteomes" id="UP001497392">
    <property type="component" value="Unassembled WGS sequence"/>
</dbReference>
<evidence type="ECO:0000256" key="3">
    <source>
        <dbReference type="ARBA" id="ARBA00022448"/>
    </source>
</evidence>
<feature type="region of interest" description="Disordered" evidence="9">
    <location>
        <begin position="451"/>
        <end position="503"/>
    </location>
</feature>
<keyword evidence="3" id="KW-0813">Transport</keyword>
<protein>
    <submittedName>
        <fullName evidence="11">G4567 protein</fullName>
    </submittedName>
</protein>
<dbReference type="InterPro" id="IPR020966">
    <property type="entry name" value="ALMT"/>
</dbReference>
<keyword evidence="12" id="KW-1185">Reference proteome</keyword>
<keyword evidence="7 10" id="KW-0472">Membrane</keyword>
<evidence type="ECO:0000256" key="4">
    <source>
        <dbReference type="ARBA" id="ARBA00022692"/>
    </source>
</evidence>
<evidence type="ECO:0000256" key="10">
    <source>
        <dbReference type="SAM" id="Phobius"/>
    </source>
</evidence>
<feature type="transmembrane region" description="Helical" evidence="10">
    <location>
        <begin position="119"/>
        <end position="145"/>
    </location>
</feature>
<feature type="transmembrane region" description="Helical" evidence="10">
    <location>
        <begin position="166"/>
        <end position="192"/>
    </location>
</feature>
<comment type="subcellular location">
    <subcellularLocation>
        <location evidence="1">Membrane</location>
        <topology evidence="1">Multi-pass membrane protein</topology>
    </subcellularLocation>
</comment>
<evidence type="ECO:0000256" key="1">
    <source>
        <dbReference type="ARBA" id="ARBA00004141"/>
    </source>
</evidence>
<feature type="compositionally biased region" description="Polar residues" evidence="9">
    <location>
        <begin position="455"/>
        <end position="469"/>
    </location>
</feature>
<evidence type="ECO:0000313" key="11">
    <source>
        <dbReference type="EMBL" id="CAL5222233.1"/>
    </source>
</evidence>
<proteinExistence type="inferred from homology"/>